<dbReference type="AlphaFoldDB" id="C4XKE7"/>
<sequence length="54" mass="6340">MQRRYCRCGKSILVEYRPCGPTWRAVFFRPRLLFRSRVQRCPCCGAALDIDSLS</sequence>
<dbReference type="RefSeq" id="WP_006921313.1">
    <property type="nucleotide sequence ID" value="NC_012796.1"/>
</dbReference>
<dbReference type="eggNOG" id="ENOG50318BW">
    <property type="taxonomic scope" value="Bacteria"/>
</dbReference>
<dbReference type="EMBL" id="AP010904">
    <property type="protein sequence ID" value="BAH76887.1"/>
    <property type="molecule type" value="Genomic_DNA"/>
</dbReference>
<protein>
    <submittedName>
        <fullName evidence="1">Uncharacterized protein</fullName>
    </submittedName>
</protein>
<proteinExistence type="predicted"/>
<dbReference type="HOGENOM" id="CLU_213140_0_0_7"/>
<dbReference type="Proteomes" id="UP000009071">
    <property type="component" value="Chromosome"/>
</dbReference>
<name>C4XKE7_SOLM1</name>
<gene>
    <name evidence="1" type="ordered locus">DMR_33960</name>
</gene>
<keyword evidence="2" id="KW-1185">Reference proteome</keyword>
<evidence type="ECO:0000313" key="1">
    <source>
        <dbReference type="EMBL" id="BAH76887.1"/>
    </source>
</evidence>
<reference evidence="1 2" key="1">
    <citation type="journal article" date="2009" name="Genome Res.">
        <title>Whole genome sequence of Desulfovibrio magneticus strain RS-1 revealed common gene clusters in magnetotactic bacteria.</title>
        <authorList>
            <person name="Nakazawa H."/>
            <person name="Arakaki A."/>
            <person name="Narita-Yamada S."/>
            <person name="Yashiro I."/>
            <person name="Jinno K."/>
            <person name="Aoki N."/>
            <person name="Tsuruyama A."/>
            <person name="Okamura Y."/>
            <person name="Tanikawa S."/>
            <person name="Fujita N."/>
            <person name="Takeyama H."/>
            <person name="Matsunaga T."/>
        </authorList>
    </citation>
    <scope>NUCLEOTIDE SEQUENCE [LARGE SCALE GENOMIC DNA]</scope>
    <source>
        <strain evidence="2">ATCC 700980 / DSM 13731 / RS-1</strain>
    </source>
</reference>
<dbReference type="KEGG" id="dma:DMR_33960"/>
<evidence type="ECO:0000313" key="2">
    <source>
        <dbReference type="Proteomes" id="UP000009071"/>
    </source>
</evidence>
<organism evidence="1 2">
    <name type="scientific">Solidesulfovibrio magneticus (strain ATCC 700980 / DSM 13731 / RS-1)</name>
    <name type="common">Desulfovibrio magneticus</name>
    <dbReference type="NCBI Taxonomy" id="573370"/>
    <lineage>
        <taxon>Bacteria</taxon>
        <taxon>Pseudomonadati</taxon>
        <taxon>Thermodesulfobacteriota</taxon>
        <taxon>Desulfovibrionia</taxon>
        <taxon>Desulfovibrionales</taxon>
        <taxon>Desulfovibrionaceae</taxon>
        <taxon>Solidesulfovibrio</taxon>
    </lineage>
</organism>
<accession>C4XKE7</accession>